<dbReference type="PANTHER" id="PTHR11439">
    <property type="entry name" value="GAG-POL-RELATED RETROTRANSPOSON"/>
    <property type="match status" value="1"/>
</dbReference>
<sequence>MLGAQLIDTPMEPNRKLLKEERELFGDLGRYQRLVGKLNYITITRPDISYAVSVVSQFLQTPRISHWDAVIHILRYLKRAPGLGLFRIEAFSDADWAESPLDRRSTTGYCTFVGGNLVTWKSKKQTVVVRSSAEAESRAMAHTTSELT</sequence>
<dbReference type="Proteomes" id="UP000235220">
    <property type="component" value="Chromosome 10"/>
</dbReference>
<dbReference type="CDD" id="cd09272">
    <property type="entry name" value="RNase_HI_RT_Ty1"/>
    <property type="match status" value="1"/>
</dbReference>
<name>A0A6P9F7R0_JUGRE</name>
<gene>
    <name evidence="2" type="primary">LOC118349583</name>
</gene>
<dbReference type="SUPFAM" id="SSF56672">
    <property type="entry name" value="DNA/RNA polymerases"/>
    <property type="match status" value="1"/>
</dbReference>
<keyword evidence="1" id="KW-1185">Reference proteome</keyword>
<dbReference type="AlphaFoldDB" id="A0A6P9F7R0"/>
<proteinExistence type="predicted"/>
<dbReference type="RefSeq" id="XP_035550677.1">
    <property type="nucleotide sequence ID" value="XM_035694784.1"/>
</dbReference>
<evidence type="ECO:0000313" key="2">
    <source>
        <dbReference type="RefSeq" id="XP_035550677.1"/>
    </source>
</evidence>
<dbReference type="GeneID" id="118349583"/>
<dbReference type="OrthoDB" id="414945at2759"/>
<dbReference type="PANTHER" id="PTHR11439:SF484">
    <property type="entry name" value="REVERSE TRANSCRIPTASE TY1_COPIA-TYPE DOMAIN-CONTAINING PROTEIN"/>
    <property type="match status" value="1"/>
</dbReference>
<dbReference type="InterPro" id="IPR043502">
    <property type="entry name" value="DNA/RNA_pol_sf"/>
</dbReference>
<protein>
    <submittedName>
        <fullName evidence="2">Uncharacterized mitochondrial protein AtMg00810-like</fullName>
    </submittedName>
</protein>
<dbReference type="KEGG" id="jre:118349583"/>
<accession>A0A6P9F7R0</accession>
<evidence type="ECO:0000313" key="1">
    <source>
        <dbReference type="Proteomes" id="UP000235220"/>
    </source>
</evidence>
<dbReference type="InParanoid" id="A0A6P9F7R0"/>
<reference evidence="2" key="1">
    <citation type="submission" date="2025-08" db="UniProtKB">
        <authorList>
            <consortium name="RefSeq"/>
        </authorList>
    </citation>
    <scope>IDENTIFICATION</scope>
    <source>
        <tissue evidence="2">Leaves</tissue>
    </source>
</reference>
<organism evidence="1 2">
    <name type="scientific">Juglans regia</name>
    <name type="common">English walnut</name>
    <dbReference type="NCBI Taxonomy" id="51240"/>
    <lineage>
        <taxon>Eukaryota</taxon>
        <taxon>Viridiplantae</taxon>
        <taxon>Streptophyta</taxon>
        <taxon>Embryophyta</taxon>
        <taxon>Tracheophyta</taxon>
        <taxon>Spermatophyta</taxon>
        <taxon>Magnoliopsida</taxon>
        <taxon>eudicotyledons</taxon>
        <taxon>Gunneridae</taxon>
        <taxon>Pentapetalae</taxon>
        <taxon>rosids</taxon>
        <taxon>fabids</taxon>
        <taxon>Fagales</taxon>
        <taxon>Juglandaceae</taxon>
        <taxon>Juglans</taxon>
    </lineage>
</organism>